<dbReference type="RefSeq" id="WP_009347730.1">
    <property type="nucleotide sequence ID" value="NZ_JH376830.1"/>
</dbReference>
<dbReference type="Pfam" id="PF04087">
    <property type="entry name" value="DUF389"/>
    <property type="match status" value="1"/>
</dbReference>
<gene>
    <name evidence="2" type="ORF">HMPREF9332_01257</name>
</gene>
<evidence type="ECO:0000256" key="1">
    <source>
        <dbReference type="SAM" id="Phobius"/>
    </source>
</evidence>
<keyword evidence="3" id="KW-1185">Reference proteome</keyword>
<dbReference type="EMBL" id="ACZK01000022">
    <property type="protein sequence ID" value="EHG22759.1"/>
    <property type="molecule type" value="Genomic_DNA"/>
</dbReference>
<dbReference type="HOGENOM" id="CLU_032897_0_0_10"/>
<feature type="transmembrane region" description="Helical" evidence="1">
    <location>
        <begin position="100"/>
        <end position="121"/>
    </location>
</feature>
<dbReference type="Proteomes" id="UP000015993">
    <property type="component" value="Unassembled WGS sequence"/>
</dbReference>
<proteinExistence type="predicted"/>
<feature type="transmembrane region" description="Helical" evidence="1">
    <location>
        <begin position="160"/>
        <end position="182"/>
    </location>
</feature>
<evidence type="ECO:0000313" key="2">
    <source>
        <dbReference type="EMBL" id="EHG22759.1"/>
    </source>
</evidence>
<dbReference type="eggNOG" id="COG1808">
    <property type="taxonomic scope" value="Bacteria"/>
</dbReference>
<accession>G5GCI0</accession>
<dbReference type="OrthoDB" id="9790659at2"/>
<keyword evidence="1" id="KW-1133">Transmembrane helix</keyword>
<feature type="transmembrane region" description="Helical" evidence="1">
    <location>
        <begin position="232"/>
        <end position="250"/>
    </location>
</feature>
<dbReference type="NCBIfam" id="TIGR00341">
    <property type="entry name" value="TIGR00341 family protein"/>
    <property type="match status" value="1"/>
</dbReference>
<keyword evidence="1" id="KW-0472">Membrane</keyword>
<evidence type="ECO:0000313" key="3">
    <source>
        <dbReference type="Proteomes" id="UP000015993"/>
    </source>
</evidence>
<feature type="transmembrane region" description="Helical" evidence="1">
    <location>
        <begin position="36"/>
        <end position="57"/>
    </location>
</feature>
<organism evidence="2 3">
    <name type="scientific">Alloprevotella rava F0323</name>
    <dbReference type="NCBI Taxonomy" id="679199"/>
    <lineage>
        <taxon>Bacteria</taxon>
        <taxon>Pseudomonadati</taxon>
        <taxon>Bacteroidota</taxon>
        <taxon>Bacteroidia</taxon>
        <taxon>Bacteroidales</taxon>
        <taxon>Prevotellaceae</taxon>
        <taxon>Alloprevotella</taxon>
    </lineage>
</organism>
<name>G5GCI0_9BACT</name>
<dbReference type="AlphaFoldDB" id="G5GCI0"/>
<feature type="transmembrane region" description="Helical" evidence="1">
    <location>
        <begin position="133"/>
        <end position="153"/>
    </location>
</feature>
<dbReference type="PATRIC" id="fig|679199.3.peg.1382"/>
<keyword evidence="1" id="KW-0812">Transmembrane</keyword>
<dbReference type="PANTHER" id="PTHR20992">
    <property type="entry name" value="AT15442P-RELATED"/>
    <property type="match status" value="1"/>
</dbReference>
<feature type="transmembrane region" description="Helical" evidence="1">
    <location>
        <begin position="63"/>
        <end position="88"/>
    </location>
</feature>
<dbReference type="PANTHER" id="PTHR20992:SF9">
    <property type="entry name" value="AT15442P-RELATED"/>
    <property type="match status" value="1"/>
</dbReference>
<protein>
    <recommendedName>
        <fullName evidence="4">TIGR00341 family protein</fullName>
    </recommendedName>
</protein>
<feature type="transmembrane region" description="Helical" evidence="1">
    <location>
        <begin position="188"/>
        <end position="211"/>
    </location>
</feature>
<sequence length="450" mass="49314">MENNEKTLWQIVKGYFNALPDKEEEAKTIEQISSGVTFHGANLWVLVFAIFIASLGLNVNSTAVIIGAMLISPLMGPIVGMGLGIGISDLALLKRSIKNYLVATGISVLTATLYFLITPLTEAQSELLARTSPTLYDVLIALCGGAAGILALSTRGSGNVIPGVAIATALMPPLCTAGYGLAMGEPSFFFGAFYLFFINTVFITLATFVGVRMLRFKQKQFIDAARLTTVKRYIIGIVVITMLPAAYMTVQIIRQSVLENNTTRFVRNELSFKGTQIISQKFDMKHKTLNIVAVGKIISKEEITKAEKMLESYNLEDYKLHIIQGSQSDSLLLANQQHSYIVGNAQASQQKLIEQAAQLGEVEQQLNAYQQYATLTKEVRTELKAVCPSAKSISISRVTEAKTDTAASQEYVMAVVNCPRALSSPDRQRLQEWLKARTKSDSLRVIVTSF</sequence>
<reference evidence="2 3" key="1">
    <citation type="submission" date="2011-08" db="EMBL/GenBank/DDBJ databases">
        <title>The Genome Sequence of Prevotella sp. oral taxon 302 str. F0323.</title>
        <authorList>
            <consortium name="The Broad Institute Genome Sequencing Platform"/>
            <person name="Earl A."/>
            <person name="Ward D."/>
            <person name="Feldgarden M."/>
            <person name="Gevers D."/>
            <person name="Izard J."/>
            <person name="Blanton J.M."/>
            <person name="Baranova O.V."/>
            <person name="Tanner A.C."/>
            <person name="Dewhirst F.E."/>
            <person name="Young S.K."/>
            <person name="Zeng Q."/>
            <person name="Gargeya S."/>
            <person name="Fitzgerald M."/>
            <person name="Haas B."/>
            <person name="Abouelleil A."/>
            <person name="Alvarado L."/>
            <person name="Arachchi H.M."/>
            <person name="Berlin A."/>
            <person name="Brown A."/>
            <person name="Chapman S.B."/>
            <person name="Chen Z."/>
            <person name="Dunbar C."/>
            <person name="Freedman E."/>
            <person name="Gearin G."/>
            <person name="Gellesch M."/>
            <person name="Goldberg J."/>
            <person name="Griggs A."/>
            <person name="Gujja S."/>
            <person name="Heiman D."/>
            <person name="Howarth C."/>
            <person name="Larson L."/>
            <person name="Lui A."/>
            <person name="MacDonald P.J.P."/>
            <person name="Montmayeur A."/>
            <person name="Murphy C."/>
            <person name="Neiman D."/>
            <person name="Pearson M."/>
            <person name="Priest M."/>
            <person name="Roberts A."/>
            <person name="Saif S."/>
            <person name="Shea T."/>
            <person name="Shenoy N."/>
            <person name="Sisk P."/>
            <person name="Stolte C."/>
            <person name="Sykes S."/>
            <person name="Wortman J."/>
            <person name="Nusbaum C."/>
            <person name="Birren B."/>
        </authorList>
    </citation>
    <scope>NUCLEOTIDE SEQUENCE [LARGE SCALE GENOMIC DNA]</scope>
    <source>
        <strain evidence="2 3">F0323</strain>
    </source>
</reference>
<evidence type="ECO:0008006" key="4">
    <source>
        <dbReference type="Google" id="ProtNLM"/>
    </source>
</evidence>
<comment type="caution">
    <text evidence="2">The sequence shown here is derived from an EMBL/GenBank/DDBJ whole genome shotgun (WGS) entry which is preliminary data.</text>
</comment>
<dbReference type="STRING" id="679199.HMPREF9332_01257"/>
<dbReference type="InterPro" id="IPR005240">
    <property type="entry name" value="DUF389"/>
</dbReference>